<dbReference type="EMBL" id="BOMF01000132">
    <property type="protein sequence ID" value="GID49698.1"/>
    <property type="molecule type" value="Genomic_DNA"/>
</dbReference>
<dbReference type="RefSeq" id="WP_204299793.1">
    <property type="nucleotide sequence ID" value="NZ_BAAAGQ010000025.1"/>
</dbReference>
<reference evidence="1" key="1">
    <citation type="submission" date="2021-01" db="EMBL/GenBank/DDBJ databases">
        <title>Whole genome shotgun sequence of Actinoplanes capillaceus NBRC 16408.</title>
        <authorList>
            <person name="Komaki H."/>
            <person name="Tamura T."/>
        </authorList>
    </citation>
    <scope>NUCLEOTIDE SEQUENCE [LARGE SCALE GENOMIC DNA]</scope>
    <source>
        <strain evidence="1">NBRC 16408</strain>
    </source>
</reference>
<sequence length="55" mass="6184">MSEVTAAWIRIERWLSRHAPVGPWRAYLIGGGDLWWGLAGETEVNGEPLRPAPRT</sequence>
<accession>A0ABQ3WU47</accession>
<evidence type="ECO:0000313" key="1">
    <source>
        <dbReference type="EMBL" id="GID49698.1"/>
    </source>
</evidence>
<organism evidence="1">
    <name type="scientific">Actinoplanes campanulatus</name>
    <dbReference type="NCBI Taxonomy" id="113559"/>
    <lineage>
        <taxon>Bacteria</taxon>
        <taxon>Bacillati</taxon>
        <taxon>Actinomycetota</taxon>
        <taxon>Actinomycetes</taxon>
        <taxon>Micromonosporales</taxon>
        <taxon>Micromonosporaceae</taxon>
        <taxon>Actinoplanes</taxon>
    </lineage>
</organism>
<name>A0ABQ3WU47_9ACTN</name>
<protein>
    <submittedName>
        <fullName evidence="1">Uncharacterized protein</fullName>
    </submittedName>
</protein>
<proteinExistence type="predicted"/>
<gene>
    <name evidence="1" type="ORF">Aca07nite_69730</name>
</gene>
<comment type="caution">
    <text evidence="1">The sequence shown here is derived from an EMBL/GenBank/DDBJ whole genome shotgun (WGS) entry which is preliminary data.</text>
</comment>